<protein>
    <submittedName>
        <fullName evidence="2">Uncharacterized protein</fullName>
    </submittedName>
</protein>
<organism evidence="2 3">
    <name type="scientific">Mycena pura</name>
    <dbReference type="NCBI Taxonomy" id="153505"/>
    <lineage>
        <taxon>Eukaryota</taxon>
        <taxon>Fungi</taxon>
        <taxon>Dikarya</taxon>
        <taxon>Basidiomycota</taxon>
        <taxon>Agaricomycotina</taxon>
        <taxon>Agaricomycetes</taxon>
        <taxon>Agaricomycetidae</taxon>
        <taxon>Agaricales</taxon>
        <taxon>Marasmiineae</taxon>
        <taxon>Mycenaceae</taxon>
        <taxon>Mycena</taxon>
    </lineage>
</organism>
<feature type="region of interest" description="Disordered" evidence="1">
    <location>
        <begin position="61"/>
        <end position="82"/>
    </location>
</feature>
<proteinExistence type="predicted"/>
<reference evidence="2" key="1">
    <citation type="submission" date="2023-03" db="EMBL/GenBank/DDBJ databases">
        <title>Massive genome expansion in bonnet fungi (Mycena s.s.) driven by repeated elements and novel gene families across ecological guilds.</title>
        <authorList>
            <consortium name="Lawrence Berkeley National Laboratory"/>
            <person name="Harder C.B."/>
            <person name="Miyauchi S."/>
            <person name="Viragh M."/>
            <person name="Kuo A."/>
            <person name="Thoen E."/>
            <person name="Andreopoulos B."/>
            <person name="Lu D."/>
            <person name="Skrede I."/>
            <person name="Drula E."/>
            <person name="Henrissat B."/>
            <person name="Morin E."/>
            <person name="Kohler A."/>
            <person name="Barry K."/>
            <person name="LaButti K."/>
            <person name="Morin E."/>
            <person name="Salamov A."/>
            <person name="Lipzen A."/>
            <person name="Mereny Z."/>
            <person name="Hegedus B."/>
            <person name="Baldrian P."/>
            <person name="Stursova M."/>
            <person name="Weitz H."/>
            <person name="Taylor A."/>
            <person name="Grigoriev I.V."/>
            <person name="Nagy L.G."/>
            <person name="Martin F."/>
            <person name="Kauserud H."/>
        </authorList>
    </citation>
    <scope>NUCLEOTIDE SEQUENCE</scope>
    <source>
        <strain evidence="2">9144</strain>
    </source>
</reference>
<name>A0AAD6XZS3_9AGAR</name>
<dbReference type="AlphaFoldDB" id="A0AAD6XZS3"/>
<comment type="caution">
    <text evidence="2">The sequence shown here is derived from an EMBL/GenBank/DDBJ whole genome shotgun (WGS) entry which is preliminary data.</text>
</comment>
<feature type="non-terminal residue" evidence="2">
    <location>
        <position position="249"/>
    </location>
</feature>
<feature type="compositionally biased region" description="Basic and acidic residues" evidence="1">
    <location>
        <begin position="94"/>
        <end position="111"/>
    </location>
</feature>
<feature type="region of interest" description="Disordered" evidence="1">
    <location>
        <begin position="94"/>
        <end position="141"/>
    </location>
</feature>
<evidence type="ECO:0000256" key="1">
    <source>
        <dbReference type="SAM" id="MobiDB-lite"/>
    </source>
</evidence>
<sequence>MRLARIVDGAAPQLTAPAHTAITARSSPAPQSWCIARYPPRADAGVRAAARLLLPVRRVPRQSAADGHAPRHPRVHPAAPGARRAHCLGAVQEARGDPRRQPRRWRGEGWRRAHRGAAPPAGVRRGPRYTSRGSAVRGAPRRHGERVLRRPLCAHAAGAHARGARGWTAHRGPLAGAHAICRASPDAGPARSLLAVGAGCPTALCGVMFDRVGAGLRDTIIVLYVDCSLLCCISRVFCSRVPILVNCTV</sequence>
<dbReference type="EMBL" id="JARJCW010000119">
    <property type="protein sequence ID" value="KAJ7192540.1"/>
    <property type="molecule type" value="Genomic_DNA"/>
</dbReference>
<accession>A0AAD6XZS3</accession>
<evidence type="ECO:0000313" key="2">
    <source>
        <dbReference type="EMBL" id="KAJ7192540.1"/>
    </source>
</evidence>
<evidence type="ECO:0000313" key="3">
    <source>
        <dbReference type="Proteomes" id="UP001219525"/>
    </source>
</evidence>
<dbReference type="Proteomes" id="UP001219525">
    <property type="component" value="Unassembled WGS sequence"/>
</dbReference>
<keyword evidence="3" id="KW-1185">Reference proteome</keyword>
<gene>
    <name evidence="2" type="ORF">GGX14DRAFT_594635</name>
</gene>